<keyword evidence="1" id="KW-0812">Transmembrane</keyword>
<protein>
    <submittedName>
        <fullName evidence="3">Glycosyltransferase family 2 protein</fullName>
    </submittedName>
</protein>
<dbReference type="CDD" id="cd00761">
    <property type="entry name" value="Glyco_tranf_GTA_type"/>
    <property type="match status" value="1"/>
</dbReference>
<evidence type="ECO:0000259" key="2">
    <source>
        <dbReference type="Pfam" id="PF00535"/>
    </source>
</evidence>
<sequence>MIWYINILVLFNLWIIVNQKSLPALKGNVDISNRTDRETRGLVSIIVPLRNEVRNIPSLISNLKELTYPFIEFILVDDRSEDNTLAKLRKQVGDDNRFQIISGLPLPDGWVGKPFACHQGAVMATGDYYLFIDADVRLAPHTLEKTLTHFDMDMGLLTGFPRFPLTSFFSHLLVPMQHFIVHFHLPIWGANKTLNQSFSAAHGAFMMFKGEVYHQSGGHETVKNSLVEDIHLAREVKRKRRFVKLMNITDLVTCHMYETNREVWNGFSKNIFPGLGKHVLLAIFLALFYVTFFIFPIILVGISINQSSFLFILPYLLITMMKWSIDRNTNQKWWLCFLFPFSVLLTLIVLGYSTYLGLSNKGFSWKGRTYQ</sequence>
<proteinExistence type="predicted"/>
<accession>A0ABS6JNH2</accession>
<keyword evidence="1" id="KW-0472">Membrane</keyword>
<evidence type="ECO:0000256" key="1">
    <source>
        <dbReference type="SAM" id="Phobius"/>
    </source>
</evidence>
<dbReference type="EMBL" id="JAHQCS010000184">
    <property type="protein sequence ID" value="MBU9714744.1"/>
    <property type="molecule type" value="Genomic_DNA"/>
</dbReference>
<dbReference type="Pfam" id="PF00535">
    <property type="entry name" value="Glycos_transf_2"/>
    <property type="match status" value="1"/>
</dbReference>
<dbReference type="PANTHER" id="PTHR43646:SF3">
    <property type="entry name" value="SLR1566 PROTEIN"/>
    <property type="match status" value="1"/>
</dbReference>
<keyword evidence="1" id="KW-1133">Transmembrane helix</keyword>
<keyword evidence="4" id="KW-1185">Reference proteome</keyword>
<dbReference type="Proteomes" id="UP000784880">
    <property type="component" value="Unassembled WGS sequence"/>
</dbReference>
<dbReference type="PANTHER" id="PTHR43646">
    <property type="entry name" value="GLYCOSYLTRANSFERASE"/>
    <property type="match status" value="1"/>
</dbReference>
<gene>
    <name evidence="3" type="ORF">KS419_23655</name>
</gene>
<name>A0ABS6JNH2_9BACI</name>
<feature type="transmembrane region" description="Helical" evidence="1">
    <location>
        <begin position="279"/>
        <end position="302"/>
    </location>
</feature>
<feature type="transmembrane region" description="Helical" evidence="1">
    <location>
        <begin position="337"/>
        <end position="358"/>
    </location>
</feature>
<reference evidence="3 4" key="1">
    <citation type="submission" date="2021-06" db="EMBL/GenBank/DDBJ databases">
        <title>Bacillus sp. RD4P76, an endophyte from a halophyte.</title>
        <authorList>
            <person name="Sun J.-Q."/>
        </authorList>
    </citation>
    <scope>NUCLEOTIDE SEQUENCE [LARGE SCALE GENOMIC DNA]</scope>
    <source>
        <strain evidence="3 4">CGMCC 1.15917</strain>
    </source>
</reference>
<evidence type="ECO:0000313" key="4">
    <source>
        <dbReference type="Proteomes" id="UP000784880"/>
    </source>
</evidence>
<evidence type="ECO:0000313" key="3">
    <source>
        <dbReference type="EMBL" id="MBU9714744.1"/>
    </source>
</evidence>
<comment type="caution">
    <text evidence="3">The sequence shown here is derived from an EMBL/GenBank/DDBJ whole genome shotgun (WGS) entry which is preliminary data.</text>
</comment>
<dbReference type="RefSeq" id="WP_217069559.1">
    <property type="nucleotide sequence ID" value="NZ_JAHQCS010000184.1"/>
</dbReference>
<organism evidence="3 4">
    <name type="scientific">Evansella tamaricis</name>
    <dbReference type="NCBI Taxonomy" id="2069301"/>
    <lineage>
        <taxon>Bacteria</taxon>
        <taxon>Bacillati</taxon>
        <taxon>Bacillota</taxon>
        <taxon>Bacilli</taxon>
        <taxon>Bacillales</taxon>
        <taxon>Bacillaceae</taxon>
        <taxon>Evansella</taxon>
    </lineage>
</organism>
<dbReference type="InterPro" id="IPR001173">
    <property type="entry name" value="Glyco_trans_2-like"/>
</dbReference>
<feature type="domain" description="Glycosyltransferase 2-like" evidence="2">
    <location>
        <begin position="44"/>
        <end position="153"/>
    </location>
</feature>